<proteinExistence type="predicted"/>
<keyword evidence="3" id="KW-1185">Reference proteome</keyword>
<dbReference type="Pfam" id="PF07310">
    <property type="entry name" value="PAS_5"/>
    <property type="match status" value="1"/>
</dbReference>
<dbReference type="RefSeq" id="WP_169626151.1">
    <property type="nucleotide sequence ID" value="NZ_JABBNT010000004.1"/>
</dbReference>
<accession>A0A7Y0HFD7</accession>
<dbReference type="AlphaFoldDB" id="A0A7Y0HFD7"/>
<dbReference type="EMBL" id="JABBNT010000004">
    <property type="protein sequence ID" value="NMM45771.1"/>
    <property type="molecule type" value="Genomic_DNA"/>
</dbReference>
<organism evidence="2 3">
    <name type="scientific">Pacificispira spongiicola</name>
    <dbReference type="NCBI Taxonomy" id="2729598"/>
    <lineage>
        <taxon>Bacteria</taxon>
        <taxon>Pseudomonadati</taxon>
        <taxon>Pseudomonadota</taxon>
        <taxon>Alphaproteobacteria</taxon>
        <taxon>Rhodospirillales</taxon>
        <taxon>Rhodospirillaceae</taxon>
        <taxon>Pacificispira</taxon>
    </lineage>
</organism>
<dbReference type="InterPro" id="IPR009922">
    <property type="entry name" value="DUF1457"/>
</dbReference>
<evidence type="ECO:0000313" key="3">
    <source>
        <dbReference type="Proteomes" id="UP000539372"/>
    </source>
</evidence>
<reference evidence="2 3" key="1">
    <citation type="submission" date="2020-04" db="EMBL/GenBank/DDBJ databases">
        <title>Rhodospirillaceae bacterium KN72 isolated from deep sea.</title>
        <authorList>
            <person name="Zhang D.-C."/>
        </authorList>
    </citation>
    <scope>NUCLEOTIDE SEQUENCE [LARGE SCALE GENOMIC DNA]</scope>
    <source>
        <strain evidence="2 3">KN72</strain>
    </source>
</reference>
<feature type="region of interest" description="Disordered" evidence="1">
    <location>
        <begin position="1"/>
        <end position="20"/>
    </location>
</feature>
<protein>
    <submittedName>
        <fullName evidence="2">PAS domain-containing protein</fullName>
    </submittedName>
</protein>
<evidence type="ECO:0000313" key="2">
    <source>
        <dbReference type="EMBL" id="NMM45771.1"/>
    </source>
</evidence>
<dbReference type="Proteomes" id="UP000539372">
    <property type="component" value="Unassembled WGS sequence"/>
</dbReference>
<evidence type="ECO:0000256" key="1">
    <source>
        <dbReference type="SAM" id="MobiDB-lite"/>
    </source>
</evidence>
<name>A0A7Y0HFD7_9PROT</name>
<sequence length="202" mass="22627">MTSEHAAKTPNGDETDPGRYHLGDATVLDRIQESKVRRFTDYWIGLCHGRRMPARADLDPIDIPWALSRIFVGDYDPTTKDFIYRIAGEEVVEVFRRFNGRASIRGVRLGDGMPAPSVAAIRRRWDPVGERGDILYMSGAVYQAADRLGIGERIVLPLSDDGATVTGFCGYTICRWQDRLEWESSPDVDIWHIPSAAISATD</sequence>
<comment type="caution">
    <text evidence="2">The sequence shown here is derived from an EMBL/GenBank/DDBJ whole genome shotgun (WGS) entry which is preliminary data.</text>
</comment>
<gene>
    <name evidence="2" type="ORF">HH303_14840</name>
</gene>